<evidence type="ECO:0000256" key="2">
    <source>
        <dbReference type="ARBA" id="ARBA00010794"/>
    </source>
</evidence>
<evidence type="ECO:0000256" key="5">
    <source>
        <dbReference type="ARBA" id="ARBA00022692"/>
    </source>
</evidence>
<accession>A0ABQ9HI80</accession>
<dbReference type="PANTHER" id="PTHR13205:SF15">
    <property type="entry name" value="DOLICHOL KINASE"/>
    <property type="match status" value="1"/>
</dbReference>
<comment type="subcellular location">
    <subcellularLocation>
        <location evidence="1">Endoplasmic reticulum membrane</location>
        <topology evidence="1">Multi-pass membrane protein</topology>
    </subcellularLocation>
</comment>
<keyword evidence="6" id="KW-0418">Kinase</keyword>
<dbReference type="EMBL" id="JARBHB010000005">
    <property type="protein sequence ID" value="KAJ8883851.1"/>
    <property type="molecule type" value="Genomic_DNA"/>
</dbReference>
<evidence type="ECO:0000313" key="12">
    <source>
        <dbReference type="Proteomes" id="UP001159363"/>
    </source>
</evidence>
<keyword evidence="5 10" id="KW-0812">Transmembrane</keyword>
<dbReference type="InterPro" id="IPR032974">
    <property type="entry name" value="Polypren_kinase"/>
</dbReference>
<feature type="transmembrane region" description="Helical" evidence="10">
    <location>
        <begin position="361"/>
        <end position="382"/>
    </location>
</feature>
<keyword evidence="4" id="KW-0808">Transferase</keyword>
<evidence type="ECO:0000256" key="10">
    <source>
        <dbReference type="SAM" id="Phobius"/>
    </source>
</evidence>
<keyword evidence="12" id="KW-1185">Reference proteome</keyword>
<sequence length="545" mass="59504">MNANKQEAQNIHCHPREWGSNIVFPEITLSSGSWALPSSADVTLGTTSQHFPDNEAILLRLLEPCILAGLTEPVSSWLQPLSEIQSLGIIGALLFSFLSQQCHPDKLHRYLKAEPFPPGVQRISSNASCKASAVILVATLWAWHLLYLCESSGTFGKAGAHSQGILECCVSTIFNVLFYVSVWLFSINSYSQPASCTLHYLILAVTDFPSAGHFSRCSSCYHLELSHSHSFIHQIFGSEACHTFILFALTMWNVQCTPRYAERMRSVILSILQINTEIVSAEGQECGVGQGQRCRPVTLNNIMDSEIALVFYWIACCMLAVIALSFQVKAGKHASTSIRKYFHVLAVAVFLPGLILRPCLLYLSSGVILALFIIFEVFRILQMPPLGVVLQDAYSIFVDEKDAGVLALTPIYLLVGCSVPVWLHPVVSQEALLQLVSGLLAVGIGDTAASVCGHNFGRHKWKGSMKTKEGTAASIVSQMSVLVILAKLASSSKIPTFKNPGVTWSGIEPDAVTMLPACLSAIAGSKTSQTLAVSLPFLFYLFYLW</sequence>
<protein>
    <recommendedName>
        <fullName evidence="3">dolichol kinase</fullName>
        <ecNumber evidence="3">2.7.1.108</ecNumber>
    </recommendedName>
</protein>
<evidence type="ECO:0000256" key="6">
    <source>
        <dbReference type="ARBA" id="ARBA00022777"/>
    </source>
</evidence>
<proteinExistence type="inferred from homology"/>
<keyword evidence="8 10" id="KW-1133">Transmembrane helix</keyword>
<feature type="transmembrane region" description="Helical" evidence="10">
    <location>
        <begin position="435"/>
        <end position="456"/>
    </location>
</feature>
<evidence type="ECO:0000256" key="9">
    <source>
        <dbReference type="ARBA" id="ARBA00023136"/>
    </source>
</evidence>
<dbReference type="EC" id="2.7.1.108" evidence="3"/>
<evidence type="ECO:0000256" key="3">
    <source>
        <dbReference type="ARBA" id="ARBA00012132"/>
    </source>
</evidence>
<evidence type="ECO:0000256" key="4">
    <source>
        <dbReference type="ARBA" id="ARBA00022679"/>
    </source>
</evidence>
<evidence type="ECO:0000256" key="7">
    <source>
        <dbReference type="ARBA" id="ARBA00022824"/>
    </source>
</evidence>
<dbReference type="PANTHER" id="PTHR13205">
    <property type="entry name" value="TRANSMEMBRANE PROTEIN 15-RELATED"/>
    <property type="match status" value="1"/>
</dbReference>
<feature type="transmembrane region" description="Helical" evidence="10">
    <location>
        <begin position="165"/>
        <end position="185"/>
    </location>
</feature>
<evidence type="ECO:0000256" key="1">
    <source>
        <dbReference type="ARBA" id="ARBA00004477"/>
    </source>
</evidence>
<evidence type="ECO:0000256" key="8">
    <source>
        <dbReference type="ARBA" id="ARBA00022989"/>
    </source>
</evidence>
<feature type="transmembrane region" description="Helical" evidence="10">
    <location>
        <begin position="131"/>
        <end position="149"/>
    </location>
</feature>
<organism evidence="11 12">
    <name type="scientific">Dryococelus australis</name>
    <dbReference type="NCBI Taxonomy" id="614101"/>
    <lineage>
        <taxon>Eukaryota</taxon>
        <taxon>Metazoa</taxon>
        <taxon>Ecdysozoa</taxon>
        <taxon>Arthropoda</taxon>
        <taxon>Hexapoda</taxon>
        <taxon>Insecta</taxon>
        <taxon>Pterygota</taxon>
        <taxon>Neoptera</taxon>
        <taxon>Polyneoptera</taxon>
        <taxon>Phasmatodea</taxon>
        <taxon>Verophasmatodea</taxon>
        <taxon>Anareolatae</taxon>
        <taxon>Phasmatidae</taxon>
        <taxon>Eurycanthinae</taxon>
        <taxon>Dryococelus</taxon>
    </lineage>
</organism>
<reference evidence="11 12" key="1">
    <citation type="submission" date="2023-02" db="EMBL/GenBank/DDBJ databases">
        <title>LHISI_Scaffold_Assembly.</title>
        <authorList>
            <person name="Stuart O.P."/>
            <person name="Cleave R."/>
            <person name="Magrath M.J.L."/>
            <person name="Mikheyev A.S."/>
        </authorList>
    </citation>
    <scope>NUCLEOTIDE SEQUENCE [LARGE SCALE GENOMIC DNA]</scope>
    <source>
        <strain evidence="11">Daus_M_001</strain>
        <tissue evidence="11">Leg muscle</tissue>
    </source>
</reference>
<feature type="transmembrane region" description="Helical" evidence="10">
    <location>
        <begin position="307"/>
        <end position="326"/>
    </location>
</feature>
<dbReference type="Proteomes" id="UP001159363">
    <property type="component" value="Chromosome 4"/>
</dbReference>
<feature type="transmembrane region" description="Helical" evidence="10">
    <location>
        <begin position="403"/>
        <end position="423"/>
    </location>
</feature>
<comment type="similarity">
    <text evidence="2">Belongs to the polyprenol kinase family.</text>
</comment>
<keyword evidence="7" id="KW-0256">Endoplasmic reticulum</keyword>
<comment type="caution">
    <text evidence="11">The sequence shown here is derived from an EMBL/GenBank/DDBJ whole genome shotgun (WGS) entry which is preliminary data.</text>
</comment>
<keyword evidence="9 10" id="KW-0472">Membrane</keyword>
<name>A0ABQ9HI80_9NEOP</name>
<evidence type="ECO:0000313" key="11">
    <source>
        <dbReference type="EMBL" id="KAJ8883851.1"/>
    </source>
</evidence>
<gene>
    <name evidence="11" type="ORF">PR048_015706</name>
</gene>